<reference evidence="2 3" key="1">
    <citation type="submission" date="2024-02" db="EMBL/GenBank/DDBJ databases">
        <title>A draft genome for the cacao thread blight pathogen Marasmius crinis-equi.</title>
        <authorList>
            <person name="Cohen S.P."/>
            <person name="Baruah I.K."/>
            <person name="Amoako-Attah I."/>
            <person name="Bukari Y."/>
            <person name="Meinhardt L.W."/>
            <person name="Bailey B.A."/>
        </authorList>
    </citation>
    <scope>NUCLEOTIDE SEQUENCE [LARGE SCALE GENOMIC DNA]</scope>
    <source>
        <strain evidence="2 3">GH-76</strain>
    </source>
</reference>
<dbReference type="EMBL" id="JBAHYK010001384">
    <property type="protein sequence ID" value="KAL0568250.1"/>
    <property type="molecule type" value="Genomic_DNA"/>
</dbReference>
<keyword evidence="3" id="KW-1185">Reference proteome</keyword>
<organism evidence="2 3">
    <name type="scientific">Marasmius crinis-equi</name>
    <dbReference type="NCBI Taxonomy" id="585013"/>
    <lineage>
        <taxon>Eukaryota</taxon>
        <taxon>Fungi</taxon>
        <taxon>Dikarya</taxon>
        <taxon>Basidiomycota</taxon>
        <taxon>Agaricomycotina</taxon>
        <taxon>Agaricomycetes</taxon>
        <taxon>Agaricomycetidae</taxon>
        <taxon>Agaricales</taxon>
        <taxon>Marasmiineae</taxon>
        <taxon>Marasmiaceae</taxon>
        <taxon>Marasmius</taxon>
    </lineage>
</organism>
<dbReference type="Proteomes" id="UP001465976">
    <property type="component" value="Unassembled WGS sequence"/>
</dbReference>
<protein>
    <submittedName>
        <fullName evidence="2">Uncharacterized protein</fullName>
    </submittedName>
</protein>
<evidence type="ECO:0000313" key="2">
    <source>
        <dbReference type="EMBL" id="KAL0568250.1"/>
    </source>
</evidence>
<evidence type="ECO:0000256" key="1">
    <source>
        <dbReference type="SAM" id="MobiDB-lite"/>
    </source>
</evidence>
<feature type="region of interest" description="Disordered" evidence="1">
    <location>
        <begin position="26"/>
        <end position="72"/>
    </location>
</feature>
<feature type="non-terminal residue" evidence="2">
    <location>
        <position position="1"/>
    </location>
</feature>
<proteinExistence type="predicted"/>
<feature type="compositionally biased region" description="Low complexity" evidence="1">
    <location>
        <begin position="26"/>
        <end position="36"/>
    </location>
</feature>
<comment type="caution">
    <text evidence="2">The sequence shown here is derived from an EMBL/GenBank/DDBJ whole genome shotgun (WGS) entry which is preliminary data.</text>
</comment>
<gene>
    <name evidence="2" type="ORF">V5O48_013746</name>
</gene>
<evidence type="ECO:0000313" key="3">
    <source>
        <dbReference type="Proteomes" id="UP001465976"/>
    </source>
</evidence>
<sequence length="535" mass="57342">FNAPSHPAFTVVGSNLDITGDVDAAAGGDVDTTDGASYLSSDVGERNPADGDATLEARSVSSQDSSTDDRGYPDVQHIEIVQIQDENDIESLDPAQEWQRRMDFLLRTLRGELTADPTTDVVAGPAGPLYVNASLTSGTGAVVAEGEGQPHQDTQGEAYAEYNSQGGVGVPDRPRVEGEGCVADGPKAFLVICVHVRPGQYHDSPSLLCTFNAEADCPTVATLLQMVRDRYSQLWERLQSLLTASSIGSAACLSVLDEPPTRENNWLDLGSLAVPDGSRHLPELSAYGESWRLDRRLPTTGATVFMLCIVAPCVVPSTVSMEGTASQGAPTLLASVPLSDAGAQYHPVLTATVVPTSASHIAVPAGLTTPAPAPQPPQLEWLRSHYPQEIQKMWEWRFGLLYGSAYRGCRIALIVCPIYFALGWGNGGGQKFRCEVSTGVFLTASDFHHLLDISGSHYNSWHTLLKQVETGLQILRRHAHLTDNEEALKAICKVMTSPDDLGVSNTVGREAEALSLKTASFRGRLDAVVGVQRAR</sequence>
<accession>A0ABR3EZL7</accession>
<name>A0ABR3EZL7_9AGAR</name>